<evidence type="ECO:0000313" key="3">
    <source>
        <dbReference type="EMBL" id="EXX62314.1"/>
    </source>
</evidence>
<keyword evidence="1" id="KW-0694">RNA-binding</keyword>
<dbReference type="Proteomes" id="UP000022910">
    <property type="component" value="Unassembled WGS sequence"/>
</dbReference>
<dbReference type="HOGENOM" id="CLU_169838_0_0_1"/>
<organism evidence="3 4">
    <name type="scientific">Rhizophagus irregularis (strain DAOM 197198w)</name>
    <name type="common">Glomus intraradices</name>
    <dbReference type="NCBI Taxonomy" id="1432141"/>
    <lineage>
        <taxon>Eukaryota</taxon>
        <taxon>Fungi</taxon>
        <taxon>Fungi incertae sedis</taxon>
        <taxon>Mucoromycota</taxon>
        <taxon>Glomeromycotina</taxon>
        <taxon>Glomeromycetes</taxon>
        <taxon>Glomerales</taxon>
        <taxon>Glomeraceae</taxon>
        <taxon>Rhizophagus</taxon>
    </lineage>
</organism>
<dbReference type="GO" id="GO:0003968">
    <property type="term" value="F:RNA-directed RNA polymerase activity"/>
    <property type="evidence" value="ECO:0007669"/>
    <property type="project" value="UniProtKB-KW"/>
</dbReference>
<comment type="similarity">
    <text evidence="1">Belongs to the RdRP family.</text>
</comment>
<comment type="catalytic activity">
    <reaction evidence="1">
        <text>RNA(n) + a ribonucleoside 5'-triphosphate = RNA(n+1) + diphosphate</text>
        <dbReference type="Rhea" id="RHEA:21248"/>
        <dbReference type="Rhea" id="RHEA-COMP:14527"/>
        <dbReference type="Rhea" id="RHEA-COMP:17342"/>
        <dbReference type="ChEBI" id="CHEBI:33019"/>
        <dbReference type="ChEBI" id="CHEBI:61557"/>
        <dbReference type="ChEBI" id="CHEBI:140395"/>
        <dbReference type="EC" id="2.7.7.48"/>
    </reaction>
</comment>
<accession>A0A015K4D9</accession>
<proteinExistence type="inferred from homology"/>
<dbReference type="AlphaFoldDB" id="A0A015K4D9"/>
<keyword evidence="1" id="KW-0696">RNA-directed RNA polymerase</keyword>
<keyword evidence="1" id="KW-0808">Transferase</keyword>
<reference evidence="3 4" key="1">
    <citation type="submission" date="2014-02" db="EMBL/GenBank/DDBJ databases">
        <title>Single nucleus genome sequencing reveals high similarity among nuclei of an endomycorrhizal fungus.</title>
        <authorList>
            <person name="Lin K."/>
            <person name="Geurts R."/>
            <person name="Zhang Z."/>
            <person name="Limpens E."/>
            <person name="Saunders D.G."/>
            <person name="Mu D."/>
            <person name="Pang E."/>
            <person name="Cao H."/>
            <person name="Cha H."/>
            <person name="Lin T."/>
            <person name="Zhou Q."/>
            <person name="Shang Y."/>
            <person name="Li Y."/>
            <person name="Ivanov S."/>
            <person name="Sharma T."/>
            <person name="Velzen R.V."/>
            <person name="Ruijter N.D."/>
            <person name="Aanen D.K."/>
            <person name="Win J."/>
            <person name="Kamoun S."/>
            <person name="Bisseling T."/>
            <person name="Huang S."/>
        </authorList>
    </citation>
    <scope>NUCLEOTIDE SEQUENCE [LARGE SCALE GENOMIC DNA]</scope>
    <source>
        <strain evidence="4">DAOM197198w</strain>
    </source>
</reference>
<comment type="caution">
    <text evidence="3">The sequence shown here is derived from an EMBL/GenBank/DDBJ whole genome shotgun (WGS) entry which is preliminary data.</text>
</comment>
<dbReference type="GO" id="GO:0030422">
    <property type="term" value="P:siRNA processing"/>
    <property type="evidence" value="ECO:0007669"/>
    <property type="project" value="TreeGrafter"/>
</dbReference>
<keyword evidence="4" id="KW-1185">Reference proteome</keyword>
<dbReference type="GO" id="GO:0031380">
    <property type="term" value="C:nuclear RNA-directed RNA polymerase complex"/>
    <property type="evidence" value="ECO:0007669"/>
    <property type="project" value="TreeGrafter"/>
</dbReference>
<evidence type="ECO:0000259" key="2">
    <source>
        <dbReference type="Pfam" id="PF05183"/>
    </source>
</evidence>
<dbReference type="EC" id="2.7.7.48" evidence="1"/>
<dbReference type="InterPro" id="IPR057596">
    <property type="entry name" value="RDRP_core"/>
</dbReference>
<dbReference type="InterPro" id="IPR007855">
    <property type="entry name" value="RDRP"/>
</dbReference>
<name>A0A015K4D9_RHIIW</name>
<feature type="domain" description="RDRP core" evidence="2">
    <location>
        <begin position="1"/>
        <end position="78"/>
    </location>
</feature>
<dbReference type="Pfam" id="PF05183">
    <property type="entry name" value="RdRP"/>
    <property type="match status" value="1"/>
</dbReference>
<evidence type="ECO:0000256" key="1">
    <source>
        <dbReference type="RuleBase" id="RU363098"/>
    </source>
</evidence>
<dbReference type="PANTHER" id="PTHR23079:SF55">
    <property type="entry name" value="RNA-DIRECTED RNA POLYMERASE"/>
    <property type="match status" value="1"/>
</dbReference>
<sequence>MAGYKGVLFQLINVKNNQVQVRPSQHNVLEVIRGSTFISAYLNRQAITLLSALGISDEVFIELKIYELGNWIKCLKANIRCWVLYKGMLMNMEFQPHLLILSKRNF</sequence>
<dbReference type="PANTHER" id="PTHR23079">
    <property type="entry name" value="RNA-DEPENDENT RNA POLYMERASE"/>
    <property type="match status" value="1"/>
</dbReference>
<protein>
    <recommendedName>
        <fullName evidence="1">RNA-dependent RNA polymerase</fullName>
        <ecNumber evidence="1">2.7.7.48</ecNumber>
    </recommendedName>
</protein>
<keyword evidence="1" id="KW-0548">Nucleotidyltransferase</keyword>
<gene>
    <name evidence="3" type="ORF">RirG_162920</name>
</gene>
<dbReference type="GO" id="GO:0003723">
    <property type="term" value="F:RNA binding"/>
    <property type="evidence" value="ECO:0007669"/>
    <property type="project" value="UniProtKB-KW"/>
</dbReference>
<evidence type="ECO:0000313" key="4">
    <source>
        <dbReference type="Proteomes" id="UP000022910"/>
    </source>
</evidence>
<dbReference type="EMBL" id="JEMT01024767">
    <property type="protein sequence ID" value="EXX62314.1"/>
    <property type="molecule type" value="Genomic_DNA"/>
</dbReference>